<accession>H0GAZ3</accession>
<dbReference type="InterPro" id="IPR045497">
    <property type="entry name" value="DUF6438"/>
</dbReference>
<evidence type="ECO:0000313" key="3">
    <source>
        <dbReference type="EMBL" id="EHK73531.1"/>
    </source>
</evidence>
<reference evidence="3 4" key="1">
    <citation type="journal article" date="2012" name="J. Bacteriol.">
        <title>Draft Genome Sequence of Sinorhizobium meliloti CCNWSX0020, a Nitrogen-Fixing Symbiont with Copper Tolerance Capability Isolated from Lead-Zinc Mine Tailings.</title>
        <authorList>
            <person name="Li Z."/>
            <person name="Ma Z."/>
            <person name="Hao X."/>
            <person name="Wei G."/>
        </authorList>
    </citation>
    <scope>NUCLEOTIDE SEQUENCE [LARGE SCALE GENOMIC DNA]</scope>
    <source>
        <strain evidence="3 4">CCNWSX0020</strain>
    </source>
</reference>
<dbReference type="EMBL" id="AGVV01000135">
    <property type="protein sequence ID" value="EHK73531.1"/>
    <property type="molecule type" value="Genomic_DNA"/>
</dbReference>
<keyword evidence="1" id="KW-0732">Signal</keyword>
<dbReference type="Proteomes" id="UP000004038">
    <property type="component" value="Unassembled WGS sequence"/>
</dbReference>
<dbReference type="Pfam" id="PF20033">
    <property type="entry name" value="DUF6438"/>
    <property type="match status" value="1"/>
</dbReference>
<protein>
    <recommendedName>
        <fullName evidence="2">DUF6438 domain-containing protein</fullName>
    </recommendedName>
</protein>
<feature type="domain" description="DUF6438" evidence="2">
    <location>
        <begin position="25"/>
        <end position="131"/>
    </location>
</feature>
<feature type="signal peptide" evidence="1">
    <location>
        <begin position="1"/>
        <end position="21"/>
    </location>
</feature>
<name>H0GAZ3_RHIML</name>
<dbReference type="AlphaFoldDB" id="H0GAZ3"/>
<feature type="chain" id="PRO_5003532860" description="DUF6438 domain-containing protein" evidence="1">
    <location>
        <begin position="22"/>
        <end position="169"/>
    </location>
</feature>
<gene>
    <name evidence="3" type="ORF">SM0020_33528</name>
</gene>
<evidence type="ECO:0000313" key="4">
    <source>
        <dbReference type="Proteomes" id="UP000004038"/>
    </source>
</evidence>
<organism evidence="3 4">
    <name type="scientific">Sinorhizobium meliloti CCNWSX0020</name>
    <dbReference type="NCBI Taxonomy" id="1107881"/>
    <lineage>
        <taxon>Bacteria</taxon>
        <taxon>Pseudomonadati</taxon>
        <taxon>Pseudomonadota</taxon>
        <taxon>Alphaproteobacteria</taxon>
        <taxon>Hyphomicrobiales</taxon>
        <taxon>Rhizobiaceae</taxon>
        <taxon>Sinorhizobium/Ensifer group</taxon>
        <taxon>Sinorhizobium</taxon>
    </lineage>
</organism>
<dbReference type="RefSeq" id="WP_003537200.1">
    <property type="nucleotide sequence ID" value="NZ_AGVV01000135.1"/>
</dbReference>
<evidence type="ECO:0000259" key="2">
    <source>
        <dbReference type="Pfam" id="PF20033"/>
    </source>
</evidence>
<proteinExistence type="predicted"/>
<dbReference type="PATRIC" id="fig|1107881.3.peg.6761"/>
<evidence type="ECO:0000256" key="1">
    <source>
        <dbReference type="SAM" id="SignalP"/>
    </source>
</evidence>
<sequence length="169" mass="18451">MSIIRSAAIAIILATAPCVSAFGQSITFEHGPCLGKCPVYSFEVTAAGSGMFEGRHFTTAKGRHLFSITPEEWSAFQGALAPYRPRGTEDITVGHSRCHRMATDHSSVAVTWSNQERTDRLVFNFGCKDPENASLAQALGAAPDLLPVGELIEDRRLEDGAWDRHQFTK</sequence>